<accession>A0ABQ5AEW7</accession>
<organism evidence="1 2">
    <name type="scientific">Tanacetum coccineum</name>
    <dbReference type="NCBI Taxonomy" id="301880"/>
    <lineage>
        <taxon>Eukaryota</taxon>
        <taxon>Viridiplantae</taxon>
        <taxon>Streptophyta</taxon>
        <taxon>Embryophyta</taxon>
        <taxon>Tracheophyta</taxon>
        <taxon>Spermatophyta</taxon>
        <taxon>Magnoliopsida</taxon>
        <taxon>eudicotyledons</taxon>
        <taxon>Gunneridae</taxon>
        <taxon>Pentapetalae</taxon>
        <taxon>asterids</taxon>
        <taxon>campanulids</taxon>
        <taxon>Asterales</taxon>
        <taxon>Asteraceae</taxon>
        <taxon>Asteroideae</taxon>
        <taxon>Anthemideae</taxon>
        <taxon>Anthemidinae</taxon>
        <taxon>Tanacetum</taxon>
    </lineage>
</organism>
<dbReference type="EMBL" id="BQNB010012167">
    <property type="protein sequence ID" value="GJT00087.1"/>
    <property type="molecule type" value="Genomic_DNA"/>
</dbReference>
<comment type="caution">
    <text evidence="1">The sequence shown here is derived from an EMBL/GenBank/DDBJ whole genome shotgun (WGS) entry which is preliminary data.</text>
</comment>
<evidence type="ECO:0000313" key="1">
    <source>
        <dbReference type="EMBL" id="GJT00087.1"/>
    </source>
</evidence>
<keyword evidence="2" id="KW-1185">Reference proteome</keyword>
<sequence length="179" mass="21283">MKQTLLWKDKSDGLQTGYPKTSTRDLITLRPRKDVKFRIQDCRYQIWSFLSRNVRRRYKAAQQMFFDHILEDLILFSSSRQVCMDDELVDRCIFVSFSGRGLIALDRSLWLSKTRWIKFNSKKINILAWKVNHNALPTRWNLSNRGSPDAIYEGDYKMVEPPHSVLLDWTSYEEWPGMV</sequence>
<reference evidence="1" key="2">
    <citation type="submission" date="2022-01" db="EMBL/GenBank/DDBJ databases">
        <authorList>
            <person name="Yamashiro T."/>
            <person name="Shiraishi A."/>
            <person name="Satake H."/>
            <person name="Nakayama K."/>
        </authorList>
    </citation>
    <scope>NUCLEOTIDE SEQUENCE</scope>
</reference>
<protein>
    <recommendedName>
        <fullName evidence="3">Reverse transcriptase zinc-binding domain-containing protein</fullName>
    </recommendedName>
</protein>
<evidence type="ECO:0000313" key="2">
    <source>
        <dbReference type="Proteomes" id="UP001151760"/>
    </source>
</evidence>
<name>A0ABQ5AEW7_9ASTR</name>
<reference evidence="1" key="1">
    <citation type="journal article" date="2022" name="Int. J. Mol. Sci.">
        <title>Draft Genome of Tanacetum Coccineum: Genomic Comparison of Closely Related Tanacetum-Family Plants.</title>
        <authorList>
            <person name="Yamashiro T."/>
            <person name="Shiraishi A."/>
            <person name="Nakayama K."/>
            <person name="Satake H."/>
        </authorList>
    </citation>
    <scope>NUCLEOTIDE SEQUENCE</scope>
</reference>
<proteinExistence type="predicted"/>
<evidence type="ECO:0008006" key="3">
    <source>
        <dbReference type="Google" id="ProtNLM"/>
    </source>
</evidence>
<gene>
    <name evidence="1" type="ORF">Tco_0821256</name>
</gene>
<dbReference type="Proteomes" id="UP001151760">
    <property type="component" value="Unassembled WGS sequence"/>
</dbReference>